<accession>A0A449B4Q7</accession>
<sequence>MKINLPTAKELGIDIKQILKKFKFKTYNEFKSKYSRIFCIKLKLWLTNKNAFNEALFKKIYKIMFYYNFVEYKQIMELSALFNNKSYVIKLPNLSLDKFFGVDLVIKNDLNKFFIQVKTSQFNYANFNKLITLSINQNGTPVIAIKKGDKWSFKNLLNNEQLFLL</sequence>
<proteinExistence type="predicted"/>
<organism evidence="1 2">
    <name type="scientific">Mycoplasmopsis maculosa</name>
    <dbReference type="NCBI Taxonomy" id="114885"/>
    <lineage>
        <taxon>Bacteria</taxon>
        <taxon>Bacillati</taxon>
        <taxon>Mycoplasmatota</taxon>
        <taxon>Mycoplasmoidales</taxon>
        <taxon>Metamycoplasmataceae</taxon>
        <taxon>Mycoplasmopsis</taxon>
    </lineage>
</organism>
<dbReference type="KEGG" id="mmau:NCTC10168_00520"/>
<dbReference type="AlphaFoldDB" id="A0A449B4Q7"/>
<name>A0A449B4Q7_9BACT</name>
<dbReference type="GO" id="GO:0003676">
    <property type="term" value="F:nucleic acid binding"/>
    <property type="evidence" value="ECO:0007669"/>
    <property type="project" value="InterPro"/>
</dbReference>
<dbReference type="Gene3D" id="3.40.1350.10">
    <property type="match status" value="1"/>
</dbReference>
<dbReference type="Proteomes" id="UP000290243">
    <property type="component" value="Chromosome"/>
</dbReference>
<reference evidence="1 2" key="1">
    <citation type="submission" date="2019-01" db="EMBL/GenBank/DDBJ databases">
        <authorList>
            <consortium name="Pathogen Informatics"/>
        </authorList>
    </citation>
    <scope>NUCLEOTIDE SEQUENCE [LARGE SCALE GENOMIC DNA]</scope>
    <source>
        <strain evidence="1 2">NCTC10168</strain>
    </source>
</reference>
<evidence type="ECO:0000313" key="1">
    <source>
        <dbReference type="EMBL" id="VEU75593.1"/>
    </source>
</evidence>
<dbReference type="EMBL" id="LR215037">
    <property type="protein sequence ID" value="VEU75593.1"/>
    <property type="molecule type" value="Genomic_DNA"/>
</dbReference>
<gene>
    <name evidence="1" type="ORF">NCTC10168_00520</name>
</gene>
<keyword evidence="2" id="KW-1185">Reference proteome</keyword>
<dbReference type="OrthoDB" id="398838at2"/>
<evidence type="ECO:0000313" key="2">
    <source>
        <dbReference type="Proteomes" id="UP000290243"/>
    </source>
</evidence>
<dbReference type="RefSeq" id="WP_129646827.1">
    <property type="nucleotide sequence ID" value="NZ_LR215037.1"/>
</dbReference>
<protein>
    <submittedName>
        <fullName evidence="1">ExiS</fullName>
    </submittedName>
</protein>
<dbReference type="InterPro" id="IPR011856">
    <property type="entry name" value="tRNA_endonuc-like_dom_sf"/>
</dbReference>